<accession>A0A1V4JSM5</accession>
<evidence type="ECO:0000313" key="2">
    <source>
        <dbReference type="Proteomes" id="UP000190648"/>
    </source>
</evidence>
<dbReference type="Proteomes" id="UP000190648">
    <property type="component" value="Unassembled WGS sequence"/>
</dbReference>
<keyword evidence="2" id="KW-1185">Reference proteome</keyword>
<protein>
    <submittedName>
        <fullName evidence="1">Uncharacterized protein</fullName>
    </submittedName>
</protein>
<comment type="caution">
    <text evidence="1">The sequence shown here is derived from an EMBL/GenBank/DDBJ whole genome shotgun (WGS) entry which is preliminary data.</text>
</comment>
<organism evidence="1 2">
    <name type="scientific">Patagioenas fasciata monilis</name>
    <dbReference type="NCBI Taxonomy" id="372326"/>
    <lineage>
        <taxon>Eukaryota</taxon>
        <taxon>Metazoa</taxon>
        <taxon>Chordata</taxon>
        <taxon>Craniata</taxon>
        <taxon>Vertebrata</taxon>
        <taxon>Euteleostomi</taxon>
        <taxon>Archelosauria</taxon>
        <taxon>Archosauria</taxon>
        <taxon>Dinosauria</taxon>
        <taxon>Saurischia</taxon>
        <taxon>Theropoda</taxon>
        <taxon>Coelurosauria</taxon>
        <taxon>Aves</taxon>
        <taxon>Neognathae</taxon>
        <taxon>Neoaves</taxon>
        <taxon>Columbimorphae</taxon>
        <taxon>Columbiformes</taxon>
        <taxon>Columbidae</taxon>
        <taxon>Patagioenas</taxon>
    </lineage>
</organism>
<reference evidence="1 2" key="1">
    <citation type="submission" date="2016-02" db="EMBL/GenBank/DDBJ databases">
        <title>Band-tailed pigeon sequencing and assembly.</title>
        <authorList>
            <person name="Soares A.E."/>
            <person name="Novak B.J."/>
            <person name="Rice E.S."/>
            <person name="O'Connell B."/>
            <person name="Chang D."/>
            <person name="Weber S."/>
            <person name="Shapiro B."/>
        </authorList>
    </citation>
    <scope>NUCLEOTIDE SEQUENCE [LARGE SCALE GENOMIC DNA]</scope>
    <source>
        <strain evidence="1">BTP2013</strain>
        <tissue evidence="1">Blood</tissue>
    </source>
</reference>
<proteinExistence type="predicted"/>
<dbReference type="AlphaFoldDB" id="A0A1V4JSM5"/>
<sequence length="71" mass="8094">MMALAWCRWRGKEKEGSWCKTGIYSTLTGFNSCFTINKAREREKKKPKSNPTTKHWMLGSAFSSPLFSSAT</sequence>
<dbReference type="EMBL" id="LSYS01006531">
    <property type="protein sequence ID" value="OPJ75170.1"/>
    <property type="molecule type" value="Genomic_DNA"/>
</dbReference>
<gene>
    <name evidence="1" type="ORF">AV530_004781</name>
</gene>
<name>A0A1V4JSM5_PATFA</name>
<evidence type="ECO:0000313" key="1">
    <source>
        <dbReference type="EMBL" id="OPJ75170.1"/>
    </source>
</evidence>